<dbReference type="Gene3D" id="2.40.170.20">
    <property type="entry name" value="TonB-dependent receptor, beta-barrel domain"/>
    <property type="match status" value="1"/>
</dbReference>
<keyword evidence="15" id="KW-0675">Receptor</keyword>
<keyword evidence="8 9" id="KW-0998">Cell outer membrane</keyword>
<proteinExistence type="inferred from homology"/>
<comment type="caution">
    <text evidence="15">The sequence shown here is derived from an EMBL/GenBank/DDBJ whole genome shotgun (WGS) entry which is preliminary data.</text>
</comment>
<evidence type="ECO:0000256" key="7">
    <source>
        <dbReference type="ARBA" id="ARBA00023136"/>
    </source>
</evidence>
<keyword evidence="4 9" id="KW-0812">Transmembrane</keyword>
<feature type="domain" description="TonB-dependent receptor-like beta-barrel" evidence="13">
    <location>
        <begin position="332"/>
        <end position="898"/>
    </location>
</feature>
<gene>
    <name evidence="15" type="ORF">H6P80_14920</name>
</gene>
<dbReference type="Pfam" id="PF07715">
    <property type="entry name" value="Plug"/>
    <property type="match status" value="1"/>
</dbReference>
<evidence type="ECO:0000313" key="16">
    <source>
        <dbReference type="Proteomes" id="UP000564378"/>
    </source>
</evidence>
<evidence type="ECO:0000313" key="15">
    <source>
        <dbReference type="EMBL" id="MBC2778914.1"/>
    </source>
</evidence>
<keyword evidence="6 10" id="KW-0798">TonB box</keyword>
<keyword evidence="2 9" id="KW-0813">Transport</keyword>
<protein>
    <submittedName>
        <fullName evidence="15">TonB-dependent receptor</fullName>
    </submittedName>
</protein>
<dbReference type="GO" id="GO:0009279">
    <property type="term" value="C:cell outer membrane"/>
    <property type="evidence" value="ECO:0007669"/>
    <property type="project" value="UniProtKB-SubCell"/>
</dbReference>
<evidence type="ECO:0000256" key="6">
    <source>
        <dbReference type="ARBA" id="ARBA00023077"/>
    </source>
</evidence>
<dbReference type="PROSITE" id="PS52016">
    <property type="entry name" value="TONB_DEPENDENT_REC_3"/>
    <property type="match status" value="1"/>
</dbReference>
<evidence type="ECO:0000256" key="11">
    <source>
        <dbReference type="RuleBase" id="RU003357"/>
    </source>
</evidence>
<dbReference type="InterPro" id="IPR037066">
    <property type="entry name" value="Plug_dom_sf"/>
</dbReference>
<evidence type="ECO:0000256" key="5">
    <source>
        <dbReference type="ARBA" id="ARBA00022729"/>
    </source>
</evidence>
<feature type="signal peptide" evidence="12">
    <location>
        <begin position="1"/>
        <end position="18"/>
    </location>
</feature>
<evidence type="ECO:0000256" key="3">
    <source>
        <dbReference type="ARBA" id="ARBA00022452"/>
    </source>
</evidence>
<name>A0A842I448_9SPHN</name>
<organism evidence="15 16">
    <name type="scientific">Parasphingopyxis marina</name>
    <dbReference type="NCBI Taxonomy" id="2761622"/>
    <lineage>
        <taxon>Bacteria</taxon>
        <taxon>Pseudomonadati</taxon>
        <taxon>Pseudomonadota</taxon>
        <taxon>Alphaproteobacteria</taxon>
        <taxon>Sphingomonadales</taxon>
        <taxon>Sphingomonadaceae</taxon>
        <taxon>Parasphingopyxis</taxon>
    </lineage>
</organism>
<evidence type="ECO:0000259" key="13">
    <source>
        <dbReference type="Pfam" id="PF00593"/>
    </source>
</evidence>
<evidence type="ECO:0000256" key="10">
    <source>
        <dbReference type="PROSITE-ProRule" id="PRU10143"/>
    </source>
</evidence>
<keyword evidence="7 9" id="KW-0472">Membrane</keyword>
<dbReference type="Pfam" id="PF00593">
    <property type="entry name" value="TonB_dep_Rec_b-barrel"/>
    <property type="match status" value="1"/>
</dbReference>
<dbReference type="InterPro" id="IPR039426">
    <property type="entry name" value="TonB-dep_rcpt-like"/>
</dbReference>
<dbReference type="SUPFAM" id="SSF56935">
    <property type="entry name" value="Porins"/>
    <property type="match status" value="1"/>
</dbReference>
<dbReference type="InterPro" id="IPR012910">
    <property type="entry name" value="Plug_dom"/>
</dbReference>
<dbReference type="PANTHER" id="PTHR47234:SF2">
    <property type="entry name" value="TONB-DEPENDENT RECEPTOR"/>
    <property type="match status" value="1"/>
</dbReference>
<evidence type="ECO:0000256" key="8">
    <source>
        <dbReference type="ARBA" id="ARBA00023237"/>
    </source>
</evidence>
<evidence type="ECO:0000259" key="14">
    <source>
        <dbReference type="Pfam" id="PF07715"/>
    </source>
</evidence>
<dbReference type="AlphaFoldDB" id="A0A842I448"/>
<comment type="similarity">
    <text evidence="9 11">Belongs to the TonB-dependent receptor family.</text>
</comment>
<evidence type="ECO:0000256" key="1">
    <source>
        <dbReference type="ARBA" id="ARBA00004571"/>
    </source>
</evidence>
<dbReference type="InterPro" id="IPR010916">
    <property type="entry name" value="TonB_box_CS"/>
</dbReference>
<dbReference type="RefSeq" id="WP_185802222.1">
    <property type="nucleotide sequence ID" value="NZ_JACJVJ010000003.1"/>
</dbReference>
<accession>A0A842I448</accession>
<evidence type="ECO:0000256" key="4">
    <source>
        <dbReference type="ARBA" id="ARBA00022692"/>
    </source>
</evidence>
<evidence type="ECO:0000256" key="2">
    <source>
        <dbReference type="ARBA" id="ARBA00022448"/>
    </source>
</evidence>
<dbReference type="Proteomes" id="UP000564378">
    <property type="component" value="Unassembled WGS sequence"/>
</dbReference>
<dbReference type="EMBL" id="JACJVJ010000003">
    <property type="protein sequence ID" value="MBC2778914.1"/>
    <property type="molecule type" value="Genomic_DNA"/>
</dbReference>
<evidence type="ECO:0000256" key="12">
    <source>
        <dbReference type="SAM" id="SignalP"/>
    </source>
</evidence>
<keyword evidence="16" id="KW-1185">Reference proteome</keyword>
<keyword evidence="3 9" id="KW-1134">Transmembrane beta strand</keyword>
<sequence length="937" mass="100592">MACASVLAIAATSSPALGQDIDTAGLDGEDPVDQSSSNETIIVTGTRIPGIAPIGANVLGLDRQAIDETGIPTTNDLLRSIPQIFNIGLDEARTTGAQRAIANLNGNSSVNLRGLGVEATLTLVDGRRVVPGGGEGRGFDPNTIPAIALERIEVLADGSSAIYGSDAMTGVVNLITRHNYDGVMVRGRVGVADGGVELYQAEAVVGTNWTTGNVVVAGEYYFRDRLQTLSRADLYDDSDAPSFRTFPTNIGGSNPSSGFVDANGNGFLDPGEDMGNPVYTQSNFLGTDALPEQERYSVYGYLEQEFSDRLTFFAEGFFSRRNHERLYPASTLNNGVVPANNPYNLTGVPVTVQYSFINDLGPDLRAGSEEVWEVIAGLEYDLTDDWRLSGYASYGETTNQRIRDRINNGGLTAALNSSDINTAFNPFSNGISGYPSATVKRSVLDNIEQFENLDATIGQFNAQMQADGTLFSIGGGDVRLAFGTEYQGLFREQTIQTVRPTGEILPPNISPRQEREVLSAFGELFVPVISDENGGPGARELSISLALRYDHYQDEQIAPALTLLDAGTWNPKIGIRYQPFEDLSFRATWGTSFRAPVLGDYSLGAPTVSLPTVISPGVAAANGLPAAPVYITTLIQGGHTLGLSPEEAETWTAGMEFTPDWLPGLVGSITYYNIEFTNQIQPPASQSSLNDPDYVAALVSSSENLIIPGTGLVIFNPTTDQLQQFLAFGGAATAHVGVPDPFLYGSGSAPVGPQNTAVYALIDGLSHNTGIVQTDGIDVSLQYSFDTDIGTFSIGDTFSYVFNYDQSLLSSAPLQDFLNQVDFPLRFVNRAQLGYAVEGFAANVFVNYQNGYDNTTVTPAARVESYTTFDLTVTFDTGDRPDMRALRNMRFAFSAQNLFDADPPFARVVQGAAVQNYDSQNASPLGRLLSFQITKSF</sequence>
<dbReference type="InterPro" id="IPR000531">
    <property type="entry name" value="Beta-barrel_TonB"/>
</dbReference>
<reference evidence="15 16" key="1">
    <citation type="submission" date="2020-08" db="EMBL/GenBank/DDBJ databases">
        <title>Draft genome sequence of Parasphingopyxis sp. GrpM-11.</title>
        <authorList>
            <person name="Oh J."/>
            <person name="Roh D.-H."/>
        </authorList>
    </citation>
    <scope>NUCLEOTIDE SEQUENCE [LARGE SCALE GENOMIC DNA]</scope>
    <source>
        <strain evidence="15 16">GrpM-11</strain>
    </source>
</reference>
<feature type="domain" description="TonB-dependent receptor plug" evidence="14">
    <location>
        <begin position="58"/>
        <end position="171"/>
    </location>
</feature>
<dbReference type="InterPro" id="IPR036942">
    <property type="entry name" value="Beta-barrel_TonB_sf"/>
</dbReference>
<feature type="chain" id="PRO_5032861794" evidence="12">
    <location>
        <begin position="19"/>
        <end position="937"/>
    </location>
</feature>
<dbReference type="Gene3D" id="2.170.130.10">
    <property type="entry name" value="TonB-dependent receptor, plug domain"/>
    <property type="match status" value="1"/>
</dbReference>
<feature type="short sequence motif" description="TonB box" evidence="10">
    <location>
        <begin position="40"/>
        <end position="46"/>
    </location>
</feature>
<comment type="subcellular location">
    <subcellularLocation>
        <location evidence="1 9">Cell outer membrane</location>
        <topology evidence="1 9">Multi-pass membrane protein</topology>
    </subcellularLocation>
</comment>
<dbReference type="PROSITE" id="PS00430">
    <property type="entry name" value="TONB_DEPENDENT_REC_1"/>
    <property type="match status" value="1"/>
</dbReference>
<dbReference type="PANTHER" id="PTHR47234">
    <property type="match status" value="1"/>
</dbReference>
<evidence type="ECO:0000256" key="9">
    <source>
        <dbReference type="PROSITE-ProRule" id="PRU01360"/>
    </source>
</evidence>
<keyword evidence="5 12" id="KW-0732">Signal</keyword>